<evidence type="ECO:0000256" key="2">
    <source>
        <dbReference type="SAM" id="Phobius"/>
    </source>
</evidence>
<evidence type="ECO:0000256" key="1">
    <source>
        <dbReference type="SAM" id="MobiDB-lite"/>
    </source>
</evidence>
<dbReference type="EMBL" id="RFFH01000001">
    <property type="protein sequence ID" value="RMI34988.1"/>
    <property type="molecule type" value="Genomic_DNA"/>
</dbReference>
<proteinExistence type="predicted"/>
<name>A0A3M2LJP5_9NOCA</name>
<comment type="caution">
    <text evidence="3">The sequence shown here is derived from an EMBL/GenBank/DDBJ whole genome shotgun (WGS) entry which is preliminary data.</text>
</comment>
<dbReference type="AlphaFoldDB" id="A0A3M2LJP5"/>
<reference evidence="3 4" key="1">
    <citation type="submission" date="2018-10" db="EMBL/GenBank/DDBJ databases">
        <title>Isolation from cow dung.</title>
        <authorList>
            <person name="Ling L."/>
        </authorList>
    </citation>
    <scope>NUCLEOTIDE SEQUENCE [LARGE SCALE GENOMIC DNA]</scope>
    <source>
        <strain evidence="3 4">NEAU-LL90</strain>
    </source>
</reference>
<keyword evidence="2" id="KW-0812">Transmembrane</keyword>
<dbReference type="OrthoDB" id="164831at2"/>
<dbReference type="InterPro" id="IPR021454">
    <property type="entry name" value="DUF3105"/>
</dbReference>
<keyword evidence="2" id="KW-1133">Transmembrane helix</keyword>
<protein>
    <submittedName>
        <fullName evidence="3">DUF3105 domain-containing protein</fullName>
    </submittedName>
</protein>
<keyword evidence="2" id="KW-0472">Membrane</keyword>
<feature type="compositionally biased region" description="Low complexity" evidence="1">
    <location>
        <begin position="323"/>
        <end position="344"/>
    </location>
</feature>
<feature type="region of interest" description="Disordered" evidence="1">
    <location>
        <begin position="279"/>
        <end position="344"/>
    </location>
</feature>
<gene>
    <name evidence="3" type="ORF">EBN03_01160</name>
</gene>
<feature type="transmembrane region" description="Helical" evidence="2">
    <location>
        <begin position="91"/>
        <end position="114"/>
    </location>
</feature>
<dbReference type="Proteomes" id="UP000279275">
    <property type="component" value="Unassembled WGS sequence"/>
</dbReference>
<evidence type="ECO:0000313" key="4">
    <source>
        <dbReference type="Proteomes" id="UP000279275"/>
    </source>
</evidence>
<accession>A0A3M2LJP5</accession>
<organism evidence="3 4">
    <name type="scientific">Nocardia stercoris</name>
    <dbReference type="NCBI Taxonomy" id="2483361"/>
    <lineage>
        <taxon>Bacteria</taxon>
        <taxon>Bacillati</taxon>
        <taxon>Actinomycetota</taxon>
        <taxon>Actinomycetes</taxon>
        <taxon>Mycobacteriales</taxon>
        <taxon>Nocardiaceae</taxon>
        <taxon>Nocardia</taxon>
    </lineage>
</organism>
<sequence length="344" mass="36101">MWRSTWTARWPRSTRADPETGTRRPPARQANAGYGTVIRVNDDAPGQSPTDPAQGNGPHDAVPGPHPGAPVPPQSPGAALPPAPAQPRRPIALVLTLLAVLVAVLVGGTVFVLVRHGKTDDAAVDYTPRATNKDPSLAIPGIVHKDYPAGVHVGPNQRVAYEQSPPMGGAHDANWAVCSGVVYPTPVRSENLVHDLEHGAVWITYDPARISGSALKTLQAKVIGIDGMVMSPYPGLDQPISLQSWGHQLKLSDPNDKRIDHFVTALLRNPYTYPEPGATCANPMFDVQNPPPFDPSPPGPDAVPANKPPQTAPAPTPSGAPIAPGRPGNPSAPSAAPRAPIRPA</sequence>
<keyword evidence="4" id="KW-1185">Reference proteome</keyword>
<dbReference type="Pfam" id="PF11303">
    <property type="entry name" value="DUF3105"/>
    <property type="match status" value="1"/>
</dbReference>
<feature type="compositionally biased region" description="Pro residues" evidence="1">
    <location>
        <begin position="64"/>
        <end position="84"/>
    </location>
</feature>
<feature type="compositionally biased region" description="Pro residues" evidence="1">
    <location>
        <begin position="289"/>
        <end position="318"/>
    </location>
</feature>
<evidence type="ECO:0000313" key="3">
    <source>
        <dbReference type="EMBL" id="RMI34988.1"/>
    </source>
</evidence>
<feature type="region of interest" description="Disordered" evidence="1">
    <location>
        <begin position="1"/>
        <end position="84"/>
    </location>
</feature>